<dbReference type="InterPro" id="IPR003594">
    <property type="entry name" value="HATPase_dom"/>
</dbReference>
<dbReference type="Pfam" id="PF00072">
    <property type="entry name" value="Response_reg"/>
    <property type="match status" value="1"/>
</dbReference>
<accession>A0A173H057</accession>
<geneLocation type="plasmid" evidence="10 11">
    <name>pPF72-1</name>
</geneLocation>
<evidence type="ECO:0000256" key="2">
    <source>
        <dbReference type="ARBA" id="ARBA00012438"/>
    </source>
</evidence>
<dbReference type="SMART" id="SM00388">
    <property type="entry name" value="HisKA"/>
    <property type="match status" value="1"/>
</dbReference>
<dbReference type="GO" id="GO:0009927">
    <property type="term" value="F:histidine phosphotransfer kinase activity"/>
    <property type="evidence" value="ECO:0007669"/>
    <property type="project" value="TreeGrafter"/>
</dbReference>
<dbReference type="SUPFAM" id="SSF52172">
    <property type="entry name" value="CheY-like"/>
    <property type="match status" value="1"/>
</dbReference>
<keyword evidence="7" id="KW-1133">Transmembrane helix</keyword>
<sequence length="817" mass="88454">MAAAPAQPECTVVTEAPSLAPARMAMLRVDGQGLTVADALAREDWRVVPASALNIGFTSDTIWLTGTLCNPSQAPVTRWLAVGAARLQSVSFFRMLPNGTGPAQTILAGNTRPIAARPVKALLPIFPITLAPGERIQWVLKVYSASAVEIIPTLWEPAAYRQSEGEDLVGAALLTAIALLAAVFSVLQAWSWRDRSFLLLAIWMGLALLYAMASQGYLYRFIFDRGGPWALRAPATLGTLASVCYAAVTLAFVGLERVRLWNWVYRLFIVLLLLGALWTAFGDYRSGTIYSNGIILFFYASWFVSLLDAWRRHLTNARVFLIAYAPVWIVVVLNFLQLYAVVDWPPLRSVHTSWLPGLCVIGMVGALATRRSAQMYAAHAAALDAFLDAHAAEQTRLENAVLERTTELRAALALAHQANRAKADFLASISHDLRTPLTTILGFAELLQCDGAASAERARMIRSSAQHMLTMVNNLIDYARGHVPDPHARAAVYLYALLDTVAQAGAELARRHGNRFAFRIDAEAPPVVVLDAEGLYRALVNLLDNASKYTSDGDITLAVAVHQGGAPEPSVTLHFQVSDTGPGIAPENHRSVLEPFKRLANAQGKPGIGMGLAITQQWVSAQGGTLRIESELGAGTTVHVTVRSRVASEADVPQHHLAAVRAQGRDIDGAGRLIWVADDTADIRHLLEDHLCTLGFTVEVFQDGLAVIERMSAPLTCRPDLLLTDHLMPRADGLELLGAARAWRPDLPVVLLSALPYPVAGEAPLRRPTFDAVLRKPIDFSELQSTLAHLLGLHSGDLASKPGTTARIDGPARTDDA</sequence>
<dbReference type="InterPro" id="IPR005467">
    <property type="entry name" value="His_kinase_dom"/>
</dbReference>
<dbReference type="KEGG" id="pfg:AB870_24595"/>
<dbReference type="InterPro" id="IPR001789">
    <property type="entry name" value="Sig_transdc_resp-reg_receiver"/>
</dbReference>
<dbReference type="SUPFAM" id="SSF47384">
    <property type="entry name" value="Homodimeric domain of signal transducing histidine kinase"/>
    <property type="match status" value="1"/>
</dbReference>
<dbReference type="Gene3D" id="3.30.565.10">
    <property type="entry name" value="Histidine kinase-like ATPase, C-terminal domain"/>
    <property type="match status" value="1"/>
</dbReference>
<dbReference type="CDD" id="cd00156">
    <property type="entry name" value="REC"/>
    <property type="match status" value="1"/>
</dbReference>
<dbReference type="InterPro" id="IPR011622">
    <property type="entry name" value="7TMR_DISM_rcpt_extracell_dom2"/>
</dbReference>
<dbReference type="Pfam" id="PF02518">
    <property type="entry name" value="HATPase_c"/>
    <property type="match status" value="1"/>
</dbReference>
<feature type="transmembrane region" description="Helical" evidence="7">
    <location>
        <begin position="287"/>
        <end position="307"/>
    </location>
</feature>
<dbReference type="SUPFAM" id="SSF55874">
    <property type="entry name" value="ATPase domain of HSP90 chaperone/DNA topoisomerase II/histidine kinase"/>
    <property type="match status" value="1"/>
</dbReference>
<dbReference type="EC" id="2.7.13.3" evidence="2"/>
<evidence type="ECO:0000256" key="4">
    <source>
        <dbReference type="ARBA" id="ARBA00022679"/>
    </source>
</evidence>
<dbReference type="Proteomes" id="UP000035651">
    <property type="component" value="Plasmid pPF72-1"/>
</dbReference>
<keyword evidence="3 6" id="KW-0597">Phosphoprotein</keyword>
<evidence type="ECO:0000259" key="9">
    <source>
        <dbReference type="PROSITE" id="PS50110"/>
    </source>
</evidence>
<dbReference type="Gene3D" id="2.60.40.2380">
    <property type="match status" value="1"/>
</dbReference>
<dbReference type="SMART" id="SM00448">
    <property type="entry name" value="REC"/>
    <property type="match status" value="1"/>
</dbReference>
<dbReference type="PANTHER" id="PTHR43047">
    <property type="entry name" value="TWO-COMPONENT HISTIDINE PROTEIN KINASE"/>
    <property type="match status" value="1"/>
</dbReference>
<keyword evidence="5" id="KW-0418">Kinase</keyword>
<dbReference type="PANTHER" id="PTHR43047:SF72">
    <property type="entry name" value="OSMOSENSING HISTIDINE PROTEIN KINASE SLN1"/>
    <property type="match status" value="1"/>
</dbReference>
<dbReference type="GO" id="GO:0005886">
    <property type="term" value="C:plasma membrane"/>
    <property type="evidence" value="ECO:0007669"/>
    <property type="project" value="TreeGrafter"/>
</dbReference>
<feature type="domain" description="Response regulatory" evidence="9">
    <location>
        <begin position="673"/>
        <end position="791"/>
    </location>
</feature>
<dbReference type="InterPro" id="IPR011623">
    <property type="entry name" value="7TMR_DISM_rcpt_extracell_dom1"/>
</dbReference>
<keyword evidence="11" id="KW-1185">Reference proteome</keyword>
<dbReference type="RefSeq" id="WP_053059772.1">
    <property type="nucleotide sequence ID" value="NZ_CP011808.2"/>
</dbReference>
<dbReference type="GO" id="GO:0000155">
    <property type="term" value="F:phosphorelay sensor kinase activity"/>
    <property type="evidence" value="ECO:0007669"/>
    <property type="project" value="InterPro"/>
</dbReference>
<dbReference type="CDD" id="cd00082">
    <property type="entry name" value="HisKA"/>
    <property type="match status" value="1"/>
</dbReference>
<evidence type="ECO:0000259" key="8">
    <source>
        <dbReference type="PROSITE" id="PS50109"/>
    </source>
</evidence>
<evidence type="ECO:0000256" key="3">
    <source>
        <dbReference type="ARBA" id="ARBA00022553"/>
    </source>
</evidence>
<evidence type="ECO:0000256" key="6">
    <source>
        <dbReference type="PROSITE-ProRule" id="PRU00169"/>
    </source>
</evidence>
<dbReference type="Pfam" id="PF00512">
    <property type="entry name" value="HisKA"/>
    <property type="match status" value="1"/>
</dbReference>
<evidence type="ECO:0000313" key="10">
    <source>
        <dbReference type="EMBL" id="ANI21814.1"/>
    </source>
</evidence>
<comment type="catalytic activity">
    <reaction evidence="1">
        <text>ATP + protein L-histidine = ADP + protein N-phospho-L-histidine.</text>
        <dbReference type="EC" id="2.7.13.3"/>
    </reaction>
</comment>
<gene>
    <name evidence="10" type="ORF">AB870_24595</name>
</gene>
<dbReference type="SMART" id="SM00387">
    <property type="entry name" value="HATPase_c"/>
    <property type="match status" value="1"/>
</dbReference>
<dbReference type="AlphaFoldDB" id="A0A173H057"/>
<dbReference type="Gene3D" id="1.10.287.130">
    <property type="match status" value="1"/>
</dbReference>
<dbReference type="EMBL" id="CP011808">
    <property type="protein sequence ID" value="ANI21814.1"/>
    <property type="molecule type" value="Genomic_DNA"/>
</dbReference>
<dbReference type="CDD" id="cd00075">
    <property type="entry name" value="HATPase"/>
    <property type="match status" value="1"/>
</dbReference>
<feature type="transmembrane region" description="Helical" evidence="7">
    <location>
        <begin position="197"/>
        <end position="219"/>
    </location>
</feature>
<keyword evidence="10" id="KW-0614">Plasmid</keyword>
<feature type="modified residue" description="4-aspartylphosphate" evidence="6">
    <location>
        <position position="725"/>
    </location>
</feature>
<dbReference type="InterPro" id="IPR036097">
    <property type="entry name" value="HisK_dim/P_sf"/>
</dbReference>
<organism evidence="10 11">
    <name type="scientific">Pandoraea faecigallinarum</name>
    <dbReference type="NCBI Taxonomy" id="656179"/>
    <lineage>
        <taxon>Bacteria</taxon>
        <taxon>Pseudomonadati</taxon>
        <taxon>Pseudomonadota</taxon>
        <taxon>Betaproteobacteria</taxon>
        <taxon>Burkholderiales</taxon>
        <taxon>Burkholderiaceae</taxon>
        <taxon>Pandoraea</taxon>
    </lineage>
</organism>
<dbReference type="Pfam" id="PF07696">
    <property type="entry name" value="7TMR-DISMED2"/>
    <property type="match status" value="1"/>
</dbReference>
<dbReference type="PROSITE" id="PS50109">
    <property type="entry name" value="HIS_KIN"/>
    <property type="match status" value="1"/>
</dbReference>
<evidence type="ECO:0000256" key="7">
    <source>
        <dbReference type="SAM" id="Phobius"/>
    </source>
</evidence>
<dbReference type="Gene3D" id="3.40.50.2300">
    <property type="match status" value="1"/>
</dbReference>
<dbReference type="PROSITE" id="PS50110">
    <property type="entry name" value="RESPONSE_REGULATORY"/>
    <property type="match status" value="1"/>
</dbReference>
<feature type="transmembrane region" description="Helical" evidence="7">
    <location>
        <begin position="231"/>
        <end position="253"/>
    </location>
</feature>
<keyword evidence="4" id="KW-0808">Transferase</keyword>
<keyword evidence="7" id="KW-0472">Membrane</keyword>
<feature type="domain" description="Histidine kinase" evidence="8">
    <location>
        <begin position="428"/>
        <end position="646"/>
    </location>
</feature>
<keyword evidence="7" id="KW-0812">Transmembrane</keyword>
<proteinExistence type="predicted"/>
<name>A0A173H057_9BURK</name>
<feature type="transmembrane region" description="Helical" evidence="7">
    <location>
        <begin position="260"/>
        <end position="281"/>
    </location>
</feature>
<evidence type="ECO:0000256" key="5">
    <source>
        <dbReference type="ARBA" id="ARBA00022777"/>
    </source>
</evidence>
<evidence type="ECO:0000256" key="1">
    <source>
        <dbReference type="ARBA" id="ARBA00000085"/>
    </source>
</evidence>
<dbReference type="InterPro" id="IPR011006">
    <property type="entry name" value="CheY-like_superfamily"/>
</dbReference>
<feature type="transmembrane region" description="Helical" evidence="7">
    <location>
        <begin position="319"/>
        <end position="340"/>
    </location>
</feature>
<protein>
    <recommendedName>
        <fullName evidence="2">histidine kinase</fullName>
        <ecNumber evidence="2">2.7.13.3</ecNumber>
    </recommendedName>
</protein>
<dbReference type="InterPro" id="IPR003661">
    <property type="entry name" value="HisK_dim/P_dom"/>
</dbReference>
<reference evidence="10" key="1">
    <citation type="submission" date="2016-06" db="EMBL/GenBank/DDBJ databases">
        <title>Complete Genome Sequence of Pandoraea faecigallinarum DSM-23572.</title>
        <authorList>
            <person name="Yong D."/>
            <person name="Ee R."/>
            <person name="Lim Y.-L."/>
            <person name="Yin W.-F."/>
            <person name="Chan K.-G."/>
        </authorList>
    </citation>
    <scope>NUCLEOTIDE SEQUENCE</scope>
    <source>
        <strain evidence="10">DSM 23572</strain>
        <plasmid evidence="10">pPF72-1</plasmid>
    </source>
</reference>
<evidence type="ECO:0000313" key="11">
    <source>
        <dbReference type="Proteomes" id="UP000035651"/>
    </source>
</evidence>
<feature type="transmembrane region" description="Helical" evidence="7">
    <location>
        <begin position="168"/>
        <end position="190"/>
    </location>
</feature>
<dbReference type="Pfam" id="PF07695">
    <property type="entry name" value="7TMR-DISM_7TM"/>
    <property type="match status" value="1"/>
</dbReference>
<dbReference type="PRINTS" id="PR00344">
    <property type="entry name" value="BCTRLSENSOR"/>
</dbReference>
<dbReference type="InterPro" id="IPR004358">
    <property type="entry name" value="Sig_transdc_His_kin-like_C"/>
</dbReference>
<dbReference type="InterPro" id="IPR036890">
    <property type="entry name" value="HATPase_C_sf"/>
</dbReference>